<dbReference type="InterPro" id="IPR027417">
    <property type="entry name" value="P-loop_NTPase"/>
</dbReference>
<proteinExistence type="predicted"/>
<accession>A0A6V8PCC5</accession>
<dbReference type="RefSeq" id="WP_176233903.1">
    <property type="nucleotide sequence ID" value="NZ_BLRY01000271.1"/>
</dbReference>
<protein>
    <recommendedName>
        <fullName evidence="3">Multiple sugar transport system ATP-binding protein</fullName>
    </recommendedName>
</protein>
<evidence type="ECO:0000313" key="1">
    <source>
        <dbReference type="EMBL" id="GFP28541.1"/>
    </source>
</evidence>
<gene>
    <name evidence="1" type="ORF">HKBW3S33_01956</name>
</gene>
<evidence type="ECO:0000313" key="2">
    <source>
        <dbReference type="Proteomes" id="UP000591948"/>
    </source>
</evidence>
<organism evidence="1 2">
    <name type="scientific">Candidatus Hakubella thermalkaliphila</name>
    <dbReference type="NCBI Taxonomy" id="2754717"/>
    <lineage>
        <taxon>Bacteria</taxon>
        <taxon>Bacillati</taxon>
        <taxon>Actinomycetota</taxon>
        <taxon>Actinomycetota incertae sedis</taxon>
        <taxon>Candidatus Hakubellales</taxon>
        <taxon>Candidatus Hakubellaceae</taxon>
        <taxon>Candidatus Hakubella</taxon>
    </lineage>
</organism>
<comment type="caution">
    <text evidence="1">The sequence shown here is derived from an EMBL/GenBank/DDBJ whole genome shotgun (WGS) entry which is preliminary data.</text>
</comment>
<reference evidence="1 2" key="1">
    <citation type="journal article" date="2020" name="Front. Microbiol.">
        <title>Single-cell genomics of novel Actinobacteria with the Wood-Ljungdahl pathway discovered in a serpentinizing system.</title>
        <authorList>
            <person name="Merino N."/>
            <person name="Kawai M."/>
            <person name="Boyd E.S."/>
            <person name="Colman D.R."/>
            <person name="McGlynn S.E."/>
            <person name="Nealson K.H."/>
            <person name="Kurokawa K."/>
            <person name="Hongoh Y."/>
        </authorList>
    </citation>
    <scope>NUCLEOTIDE SEQUENCE [LARGE SCALE GENOMIC DNA]</scope>
    <source>
        <strain evidence="1 2">S33</strain>
    </source>
</reference>
<dbReference type="AlphaFoldDB" id="A0A6V8PCC5"/>
<evidence type="ECO:0008006" key="3">
    <source>
        <dbReference type="Google" id="ProtNLM"/>
    </source>
</evidence>
<name>A0A6V8PCC5_9ACTN</name>
<keyword evidence="2" id="KW-1185">Reference proteome</keyword>
<dbReference type="Proteomes" id="UP000591948">
    <property type="component" value="Unassembled WGS sequence"/>
</dbReference>
<sequence length="59" mass="6713">MAQVILKDVAKKFDEVIAVKDFNLDVEDKEFVILVGPGKPLFYLENSQCFHGSRVMRPS</sequence>
<dbReference type="SUPFAM" id="SSF52540">
    <property type="entry name" value="P-loop containing nucleoside triphosphate hydrolases"/>
    <property type="match status" value="1"/>
</dbReference>
<dbReference type="EMBL" id="BLRY01000271">
    <property type="protein sequence ID" value="GFP28541.1"/>
    <property type="molecule type" value="Genomic_DNA"/>
</dbReference>